<proteinExistence type="predicted"/>
<evidence type="ECO:0000313" key="2">
    <source>
        <dbReference type="EMBL" id="KAJ3050471.1"/>
    </source>
</evidence>
<evidence type="ECO:0000313" key="3">
    <source>
        <dbReference type="Proteomes" id="UP001212841"/>
    </source>
</evidence>
<name>A0AAD5SBQ0_9FUNG</name>
<feature type="region of interest" description="Disordered" evidence="1">
    <location>
        <begin position="99"/>
        <end position="125"/>
    </location>
</feature>
<comment type="caution">
    <text evidence="2">The sequence shown here is derived from an EMBL/GenBank/DDBJ whole genome shotgun (WGS) entry which is preliminary data.</text>
</comment>
<gene>
    <name evidence="2" type="ORF">HK097_008564</name>
</gene>
<reference evidence="2" key="1">
    <citation type="submission" date="2020-05" db="EMBL/GenBank/DDBJ databases">
        <title>Phylogenomic resolution of chytrid fungi.</title>
        <authorList>
            <person name="Stajich J.E."/>
            <person name="Amses K."/>
            <person name="Simmons R."/>
            <person name="Seto K."/>
            <person name="Myers J."/>
            <person name="Bonds A."/>
            <person name="Quandt C.A."/>
            <person name="Barry K."/>
            <person name="Liu P."/>
            <person name="Grigoriev I."/>
            <person name="Longcore J.E."/>
            <person name="James T.Y."/>
        </authorList>
    </citation>
    <scope>NUCLEOTIDE SEQUENCE</scope>
    <source>
        <strain evidence="2">JEL0318</strain>
    </source>
</reference>
<dbReference type="Proteomes" id="UP001212841">
    <property type="component" value="Unassembled WGS sequence"/>
</dbReference>
<dbReference type="EMBL" id="JADGJD010000509">
    <property type="protein sequence ID" value="KAJ3050471.1"/>
    <property type="molecule type" value="Genomic_DNA"/>
</dbReference>
<sequence length="125" mass="14218">AGVALNSEWYFAKHPTVFRNLLSITALTFEDLCPKLNDVQRKISNRRDFGPATFNDDKRHFKLLPAYIEAHRSELKRISHADTIFRRDGDLDVTIIAEDTSAEHPAGPAEYHKSTKLYEGSNMDA</sequence>
<accession>A0AAD5SBQ0</accession>
<evidence type="ECO:0000256" key="1">
    <source>
        <dbReference type="SAM" id="MobiDB-lite"/>
    </source>
</evidence>
<protein>
    <submittedName>
        <fullName evidence="2">Uncharacterized protein</fullName>
    </submittedName>
</protein>
<organism evidence="2 3">
    <name type="scientific">Rhizophlyctis rosea</name>
    <dbReference type="NCBI Taxonomy" id="64517"/>
    <lineage>
        <taxon>Eukaryota</taxon>
        <taxon>Fungi</taxon>
        <taxon>Fungi incertae sedis</taxon>
        <taxon>Chytridiomycota</taxon>
        <taxon>Chytridiomycota incertae sedis</taxon>
        <taxon>Chytridiomycetes</taxon>
        <taxon>Rhizophlyctidales</taxon>
        <taxon>Rhizophlyctidaceae</taxon>
        <taxon>Rhizophlyctis</taxon>
    </lineage>
</organism>
<keyword evidence="3" id="KW-1185">Reference proteome</keyword>
<dbReference type="AlphaFoldDB" id="A0AAD5SBQ0"/>
<feature type="non-terminal residue" evidence="2">
    <location>
        <position position="1"/>
    </location>
</feature>